<dbReference type="Proteomes" id="UP001328733">
    <property type="component" value="Unassembled WGS sequence"/>
</dbReference>
<dbReference type="EMBL" id="JBAFSM010000018">
    <property type="protein sequence ID" value="MEG3437694.1"/>
    <property type="molecule type" value="Genomic_DNA"/>
</dbReference>
<dbReference type="AlphaFoldDB" id="A0AAW9QXC1"/>
<feature type="compositionally biased region" description="Acidic residues" evidence="1">
    <location>
        <begin position="62"/>
        <end position="71"/>
    </location>
</feature>
<accession>A0AAW9QXC1</accession>
<evidence type="ECO:0000313" key="2">
    <source>
        <dbReference type="EMBL" id="MEG3437694.1"/>
    </source>
</evidence>
<feature type="region of interest" description="Disordered" evidence="1">
    <location>
        <begin position="37"/>
        <end position="71"/>
    </location>
</feature>
<gene>
    <name evidence="2" type="ORF">V0288_11240</name>
</gene>
<evidence type="ECO:0000313" key="3">
    <source>
        <dbReference type="Proteomes" id="UP001328733"/>
    </source>
</evidence>
<proteinExistence type="predicted"/>
<feature type="compositionally biased region" description="Basic and acidic residues" evidence="1">
    <location>
        <begin position="41"/>
        <end position="53"/>
    </location>
</feature>
<reference evidence="2 3" key="1">
    <citation type="submission" date="2024-01" db="EMBL/GenBank/DDBJ databases">
        <title>Genomic insights into the taxonomy and metabolism of the cyanobacterium Pannus brasiliensis CCIBt3594.</title>
        <authorList>
            <person name="Machado M."/>
            <person name="Botero N.B."/>
            <person name="Andreote A.P.D."/>
            <person name="Feitosa A.M.T."/>
            <person name="Popin R."/>
            <person name="Sivonen K."/>
            <person name="Fiore M.F."/>
        </authorList>
    </citation>
    <scope>NUCLEOTIDE SEQUENCE [LARGE SCALE GENOMIC DNA]</scope>
    <source>
        <strain evidence="2 3">CCIBt3594</strain>
    </source>
</reference>
<protein>
    <submittedName>
        <fullName evidence="2">Uncharacterized protein</fullName>
    </submittedName>
</protein>
<name>A0AAW9QXC1_9CHRO</name>
<dbReference type="RefSeq" id="WP_332865174.1">
    <property type="nucleotide sequence ID" value="NZ_JBAFSM010000018.1"/>
</dbReference>
<comment type="caution">
    <text evidence="2">The sequence shown here is derived from an EMBL/GenBank/DDBJ whole genome shotgun (WGS) entry which is preliminary data.</text>
</comment>
<sequence>MPLVKVKDGCAIAHANVDYVAGDVVNLPEEYIGFHGQSVDRLPEEPDREEVSPEGKSPVLNLEDEESPDYD</sequence>
<organism evidence="2 3">
    <name type="scientific">Pannus brasiliensis CCIBt3594</name>
    <dbReference type="NCBI Taxonomy" id="1427578"/>
    <lineage>
        <taxon>Bacteria</taxon>
        <taxon>Bacillati</taxon>
        <taxon>Cyanobacteriota</taxon>
        <taxon>Cyanophyceae</taxon>
        <taxon>Oscillatoriophycideae</taxon>
        <taxon>Chroococcales</taxon>
        <taxon>Microcystaceae</taxon>
        <taxon>Pannus</taxon>
    </lineage>
</organism>
<keyword evidence="3" id="KW-1185">Reference proteome</keyword>
<evidence type="ECO:0000256" key="1">
    <source>
        <dbReference type="SAM" id="MobiDB-lite"/>
    </source>
</evidence>